<dbReference type="EMBL" id="CAWVOK010000028">
    <property type="protein sequence ID" value="CAK8163380.1"/>
    <property type="molecule type" value="Genomic_DNA"/>
</dbReference>
<evidence type="ECO:0000256" key="6">
    <source>
        <dbReference type="ARBA" id="ARBA00023065"/>
    </source>
</evidence>
<reference evidence="12 13" key="1">
    <citation type="submission" date="2024-01" db="EMBL/GenBank/DDBJ databases">
        <authorList>
            <person name="Kunselman E."/>
        </authorList>
    </citation>
    <scope>NUCLEOTIDE SEQUENCE [LARGE SCALE GENOMIC DNA]</scope>
    <source>
        <strain evidence="12">2 abalone samples</strain>
    </source>
</reference>
<evidence type="ECO:0000256" key="2">
    <source>
        <dbReference type="ARBA" id="ARBA00004184"/>
    </source>
</evidence>
<evidence type="ECO:0000313" key="12">
    <source>
        <dbReference type="EMBL" id="CAK8163380.1"/>
    </source>
</evidence>
<proteinExistence type="inferred from homology"/>
<keyword evidence="8 10" id="KW-0139">CF(1)</keyword>
<dbReference type="Proteomes" id="UP001314181">
    <property type="component" value="Unassembled WGS sequence"/>
</dbReference>
<evidence type="ECO:0000259" key="11">
    <source>
        <dbReference type="Pfam" id="PF02823"/>
    </source>
</evidence>
<dbReference type="RefSeq" id="WP_338364548.1">
    <property type="nucleotide sequence ID" value="NZ_CAWVOK010000028.1"/>
</dbReference>
<evidence type="ECO:0000256" key="10">
    <source>
        <dbReference type="HAMAP-Rule" id="MF_00530"/>
    </source>
</evidence>
<feature type="domain" description="ATP synthase F1 complex delta/epsilon subunit N-terminal" evidence="11">
    <location>
        <begin position="8"/>
        <end position="83"/>
    </location>
</feature>
<dbReference type="InterPro" id="IPR036771">
    <property type="entry name" value="ATPsynth_dsu/esu_N"/>
</dbReference>
<dbReference type="Pfam" id="PF02823">
    <property type="entry name" value="ATP-synt_DE_N"/>
    <property type="match status" value="1"/>
</dbReference>
<sequence length="141" mass="16053">MKKFLIKCLTPLELIVQLSDVSSIILPSTNGEMEILPGYKKFVFNLDIAILTIRQNNKITKIFISTGIADVSDTTCDILVEYAYNLDELNVQEIRKKLQELYEYSNHSSSDQLDHLPRILNVGCLNTNISFLEKLLKFLGV</sequence>
<comment type="subunit">
    <text evidence="10">F-type ATPases have 2 components, CF(1) - the catalytic core - and CF(0) - the membrane proton channel. CF(1) has five subunits: alpha(3), beta(3), gamma(1), delta(1), epsilon(1). CF(0) has three main subunits: a, b and c.</text>
</comment>
<evidence type="ECO:0000256" key="3">
    <source>
        <dbReference type="ARBA" id="ARBA00005712"/>
    </source>
</evidence>
<organism evidence="12 13">
    <name type="scientific">Candidatus Xenohaliotis californiensis</name>
    <dbReference type="NCBI Taxonomy" id="84677"/>
    <lineage>
        <taxon>Bacteria</taxon>
        <taxon>Pseudomonadati</taxon>
        <taxon>Pseudomonadota</taxon>
        <taxon>Alphaproteobacteria</taxon>
        <taxon>Rickettsiales</taxon>
        <taxon>Anaplasmataceae</taxon>
        <taxon>Candidatus Xenohaliotis</taxon>
    </lineage>
</organism>
<comment type="function">
    <text evidence="1 10">Produces ATP from ADP in the presence of a proton gradient across the membrane.</text>
</comment>
<protein>
    <recommendedName>
        <fullName evidence="10">ATP synthase epsilon chain</fullName>
    </recommendedName>
    <alternativeName>
        <fullName evidence="10">ATP synthase F1 sector epsilon subunit</fullName>
    </alternativeName>
    <alternativeName>
        <fullName evidence="10">F-ATPase epsilon subunit</fullName>
    </alternativeName>
</protein>
<keyword evidence="6 10" id="KW-0406">Ion transport</keyword>
<name>A0ABM9N8Z5_9RICK</name>
<evidence type="ECO:0000256" key="8">
    <source>
        <dbReference type="ARBA" id="ARBA00023196"/>
    </source>
</evidence>
<comment type="subcellular location">
    <subcellularLocation>
        <location evidence="10">Cell membrane</location>
        <topology evidence="10">Peripheral membrane protein</topology>
    </subcellularLocation>
    <subcellularLocation>
        <location evidence="2">Endomembrane system</location>
        <topology evidence="2">Peripheral membrane protein</topology>
    </subcellularLocation>
</comment>
<keyword evidence="7 10" id="KW-0472">Membrane</keyword>
<gene>
    <name evidence="10 12" type="primary">atpC</name>
    <name evidence="12" type="ORF">CAXC1_350007</name>
</gene>
<comment type="similarity">
    <text evidence="3 10">Belongs to the ATPase epsilon chain family.</text>
</comment>
<keyword evidence="4 10" id="KW-0813">Transport</keyword>
<evidence type="ECO:0000256" key="7">
    <source>
        <dbReference type="ARBA" id="ARBA00023136"/>
    </source>
</evidence>
<keyword evidence="10" id="KW-1003">Cell membrane</keyword>
<dbReference type="PANTHER" id="PTHR13822">
    <property type="entry name" value="ATP SYNTHASE DELTA/EPSILON CHAIN"/>
    <property type="match status" value="1"/>
</dbReference>
<evidence type="ECO:0000256" key="9">
    <source>
        <dbReference type="ARBA" id="ARBA00023310"/>
    </source>
</evidence>
<keyword evidence="13" id="KW-1185">Reference proteome</keyword>
<evidence type="ECO:0000256" key="4">
    <source>
        <dbReference type="ARBA" id="ARBA00022448"/>
    </source>
</evidence>
<dbReference type="HAMAP" id="MF_00530">
    <property type="entry name" value="ATP_synth_epsil_bac"/>
    <property type="match status" value="1"/>
</dbReference>
<dbReference type="InterPro" id="IPR001469">
    <property type="entry name" value="ATP_synth_F1_dsu/esu"/>
</dbReference>
<dbReference type="CDD" id="cd12152">
    <property type="entry name" value="F1-ATPase_delta"/>
    <property type="match status" value="1"/>
</dbReference>
<comment type="caution">
    <text evidence="12">The sequence shown here is derived from an EMBL/GenBank/DDBJ whole genome shotgun (WGS) entry which is preliminary data.</text>
</comment>
<evidence type="ECO:0000256" key="5">
    <source>
        <dbReference type="ARBA" id="ARBA00022781"/>
    </source>
</evidence>
<dbReference type="PANTHER" id="PTHR13822:SF10">
    <property type="entry name" value="ATP SYNTHASE EPSILON CHAIN, CHLOROPLASTIC"/>
    <property type="match status" value="1"/>
</dbReference>
<keyword evidence="9 10" id="KW-0066">ATP synthesis</keyword>
<dbReference type="SUPFAM" id="SSF51344">
    <property type="entry name" value="Epsilon subunit of F1F0-ATP synthase N-terminal domain"/>
    <property type="match status" value="1"/>
</dbReference>
<evidence type="ECO:0000256" key="1">
    <source>
        <dbReference type="ARBA" id="ARBA00003543"/>
    </source>
</evidence>
<dbReference type="Gene3D" id="2.60.15.10">
    <property type="entry name" value="F0F1 ATP synthase delta/epsilon subunit, N-terminal"/>
    <property type="match status" value="1"/>
</dbReference>
<dbReference type="InterPro" id="IPR020546">
    <property type="entry name" value="ATP_synth_F1_dsu/esu_N"/>
</dbReference>
<accession>A0ABM9N8Z5</accession>
<evidence type="ECO:0000313" key="13">
    <source>
        <dbReference type="Proteomes" id="UP001314181"/>
    </source>
</evidence>
<keyword evidence="5 10" id="KW-0375">Hydrogen ion transport</keyword>